<keyword evidence="2" id="KW-1185">Reference proteome</keyword>
<reference evidence="1" key="1">
    <citation type="submission" date="2019-11" db="EMBL/GenBank/DDBJ databases">
        <title>Nori genome reveals adaptations in red seaweeds to the harsh intertidal environment.</title>
        <authorList>
            <person name="Wang D."/>
            <person name="Mao Y."/>
        </authorList>
    </citation>
    <scope>NUCLEOTIDE SEQUENCE</scope>
    <source>
        <tissue evidence="1">Gametophyte</tissue>
    </source>
</reference>
<comment type="caution">
    <text evidence="1">The sequence shown here is derived from an EMBL/GenBank/DDBJ whole genome shotgun (WGS) entry which is preliminary data.</text>
</comment>
<protein>
    <submittedName>
        <fullName evidence="1">Uncharacterized protein</fullName>
    </submittedName>
</protein>
<proteinExistence type="predicted"/>
<sequence length="135" mass="14113">MKDAVTGCPGGNDSCSCGDVRARLDVGSLAALSDTGRSPAGEGAGRVTAWRRARGAGTYWSLWEAQQQRDSHLVFAVLFLWCILVSASYCISPPSPFGRTVSCGDASGACSFAWSRTRFDGVQKCSCGSGCTCGK</sequence>
<name>A0ACC3C5J0_PYRYE</name>
<gene>
    <name evidence="1" type="ORF">I4F81_007958</name>
</gene>
<evidence type="ECO:0000313" key="2">
    <source>
        <dbReference type="Proteomes" id="UP000798662"/>
    </source>
</evidence>
<dbReference type="EMBL" id="CM020619">
    <property type="protein sequence ID" value="KAK1865427.1"/>
    <property type="molecule type" value="Genomic_DNA"/>
</dbReference>
<evidence type="ECO:0000313" key="1">
    <source>
        <dbReference type="EMBL" id="KAK1865427.1"/>
    </source>
</evidence>
<accession>A0ACC3C5J0</accession>
<organism evidence="1 2">
    <name type="scientific">Pyropia yezoensis</name>
    <name type="common">Susabi-nori</name>
    <name type="synonym">Porphyra yezoensis</name>
    <dbReference type="NCBI Taxonomy" id="2788"/>
    <lineage>
        <taxon>Eukaryota</taxon>
        <taxon>Rhodophyta</taxon>
        <taxon>Bangiophyceae</taxon>
        <taxon>Bangiales</taxon>
        <taxon>Bangiaceae</taxon>
        <taxon>Pyropia</taxon>
    </lineage>
</organism>
<dbReference type="Proteomes" id="UP000798662">
    <property type="component" value="Chromosome 2"/>
</dbReference>